<feature type="transmembrane region" description="Helical" evidence="1">
    <location>
        <begin position="110"/>
        <end position="127"/>
    </location>
</feature>
<feature type="transmembrane region" description="Helical" evidence="1">
    <location>
        <begin position="12"/>
        <end position="34"/>
    </location>
</feature>
<feature type="domain" description="VanZ-like" evidence="2">
    <location>
        <begin position="51"/>
        <end position="126"/>
    </location>
</feature>
<evidence type="ECO:0000313" key="4">
    <source>
        <dbReference type="Proteomes" id="UP000184462"/>
    </source>
</evidence>
<keyword evidence="4" id="KW-1185">Reference proteome</keyword>
<organism evidence="3 4">
    <name type="scientific">Psychroflexus salarius</name>
    <dbReference type="NCBI Taxonomy" id="1155689"/>
    <lineage>
        <taxon>Bacteria</taxon>
        <taxon>Pseudomonadati</taxon>
        <taxon>Bacteroidota</taxon>
        <taxon>Flavobacteriia</taxon>
        <taxon>Flavobacteriales</taxon>
        <taxon>Flavobacteriaceae</taxon>
        <taxon>Psychroflexus</taxon>
    </lineage>
</organism>
<gene>
    <name evidence="3" type="ORF">SAMN05444278_10678</name>
</gene>
<dbReference type="RefSeq" id="WP_073193192.1">
    <property type="nucleotide sequence ID" value="NZ_FQTW01000006.1"/>
</dbReference>
<dbReference type="AlphaFoldDB" id="A0A1M4WMW4"/>
<proteinExistence type="predicted"/>
<keyword evidence="1" id="KW-1133">Transmembrane helix</keyword>
<dbReference type="STRING" id="1155689.SAMN05444278_10678"/>
<feature type="transmembrane region" description="Helical" evidence="1">
    <location>
        <begin position="76"/>
        <end position="98"/>
    </location>
</feature>
<feature type="transmembrane region" description="Helical" evidence="1">
    <location>
        <begin position="46"/>
        <end position="64"/>
    </location>
</feature>
<name>A0A1M4WMW4_9FLAO</name>
<accession>A0A1M4WMW4</accession>
<dbReference type="Pfam" id="PF04892">
    <property type="entry name" value="VanZ"/>
    <property type="match status" value="1"/>
</dbReference>
<dbReference type="PANTHER" id="PTHR28008">
    <property type="entry name" value="DOMAIN PROTEIN, PUTATIVE (AFU_ORTHOLOGUE AFUA_3G10980)-RELATED"/>
    <property type="match status" value="1"/>
</dbReference>
<keyword evidence="1" id="KW-0472">Membrane</keyword>
<dbReference type="Proteomes" id="UP000184462">
    <property type="component" value="Unassembled WGS sequence"/>
</dbReference>
<sequence length="138" mass="15431">MQKLTKLISDKKISLAVALTISLGIAILSLVRINNIPSISAENSDKFYHVIAYFTLSAAWNLFYLNSAKKNTKIKFILSICASIILFGIVIEVLQELITSYRTFDLKDMLANSIGCVTAAIVFAVLLEKLKIKWLKFN</sequence>
<dbReference type="NCBIfam" id="NF037970">
    <property type="entry name" value="vanZ_1"/>
    <property type="match status" value="1"/>
</dbReference>
<dbReference type="OrthoDB" id="5472246at2"/>
<keyword evidence="1" id="KW-0812">Transmembrane</keyword>
<reference evidence="3 4" key="1">
    <citation type="submission" date="2016-11" db="EMBL/GenBank/DDBJ databases">
        <authorList>
            <person name="Jaros S."/>
            <person name="Januszkiewicz K."/>
            <person name="Wedrychowicz H."/>
        </authorList>
    </citation>
    <scope>NUCLEOTIDE SEQUENCE [LARGE SCALE GENOMIC DNA]</scope>
    <source>
        <strain evidence="3 4">DSM 25661</strain>
    </source>
</reference>
<evidence type="ECO:0000313" key="3">
    <source>
        <dbReference type="EMBL" id="SHE82631.1"/>
    </source>
</evidence>
<dbReference type="EMBL" id="FQTW01000006">
    <property type="protein sequence ID" value="SHE82631.1"/>
    <property type="molecule type" value="Genomic_DNA"/>
</dbReference>
<evidence type="ECO:0000259" key="2">
    <source>
        <dbReference type="Pfam" id="PF04892"/>
    </source>
</evidence>
<dbReference type="PANTHER" id="PTHR28008:SF1">
    <property type="entry name" value="DOMAIN PROTEIN, PUTATIVE (AFU_ORTHOLOGUE AFUA_3G10980)-RELATED"/>
    <property type="match status" value="1"/>
</dbReference>
<dbReference type="InterPro" id="IPR006976">
    <property type="entry name" value="VanZ-like"/>
</dbReference>
<evidence type="ECO:0000256" key="1">
    <source>
        <dbReference type="SAM" id="Phobius"/>
    </source>
</evidence>
<protein>
    <submittedName>
        <fullName evidence="3">VanZ like family protein</fullName>
    </submittedName>
</protein>